<dbReference type="AlphaFoldDB" id="A0A1F4R4P5"/>
<comment type="caution">
    <text evidence="1">The sequence shown here is derived from an EMBL/GenBank/DDBJ whole genome shotgun (WGS) entry which is preliminary data.</text>
</comment>
<organism evidence="1 2">
    <name type="scientific">candidate division WOR-1 bacterium RIFCSPLOWO2_02_FULL_46_20</name>
    <dbReference type="NCBI Taxonomy" id="1802567"/>
    <lineage>
        <taxon>Bacteria</taxon>
        <taxon>Bacillati</taxon>
        <taxon>Saganbacteria</taxon>
    </lineage>
</organism>
<evidence type="ECO:0000313" key="2">
    <source>
        <dbReference type="Proteomes" id="UP000176938"/>
    </source>
</evidence>
<proteinExistence type="predicted"/>
<accession>A0A1F4R4P5</accession>
<dbReference type="Proteomes" id="UP000176938">
    <property type="component" value="Unassembled WGS sequence"/>
</dbReference>
<reference evidence="1 2" key="1">
    <citation type="journal article" date="2016" name="Nat. Commun.">
        <title>Thousands of microbial genomes shed light on interconnected biogeochemical processes in an aquifer system.</title>
        <authorList>
            <person name="Anantharaman K."/>
            <person name="Brown C.T."/>
            <person name="Hug L.A."/>
            <person name="Sharon I."/>
            <person name="Castelle C.J."/>
            <person name="Probst A.J."/>
            <person name="Thomas B.C."/>
            <person name="Singh A."/>
            <person name="Wilkins M.J."/>
            <person name="Karaoz U."/>
            <person name="Brodie E.L."/>
            <person name="Williams K.H."/>
            <person name="Hubbard S.S."/>
            <person name="Banfield J.F."/>
        </authorList>
    </citation>
    <scope>NUCLEOTIDE SEQUENCE [LARGE SCALE GENOMIC DNA]</scope>
</reference>
<gene>
    <name evidence="1" type="ORF">A3H38_04290</name>
</gene>
<protein>
    <submittedName>
        <fullName evidence="1">Uncharacterized protein</fullName>
    </submittedName>
</protein>
<evidence type="ECO:0000313" key="1">
    <source>
        <dbReference type="EMBL" id="OGC03090.1"/>
    </source>
</evidence>
<name>A0A1F4R4P5_UNCSA</name>
<sequence>MNAFCADHLNPYVNFHRPCFFPETITDAKGKERKKYRYEEMKTPYEKFKSLPEAAQYLKKGITFAQLDVQAAKMSDNDAALAMNSARKKLFKDISASIKKRA</sequence>
<dbReference type="EMBL" id="METP01000061">
    <property type="protein sequence ID" value="OGC03090.1"/>
    <property type="molecule type" value="Genomic_DNA"/>
</dbReference>